<feature type="region of interest" description="Disordered" evidence="1">
    <location>
        <begin position="283"/>
        <end position="304"/>
    </location>
</feature>
<gene>
    <name evidence="2" type="ORF">K435DRAFT_654565</name>
</gene>
<protein>
    <recommendedName>
        <fullName evidence="4">Tc1-like transposase DDE domain-containing protein</fullName>
    </recommendedName>
</protein>
<sequence>MSSTKGNWTRSSIQVFSQSSKSRYGPSRVLRERAKKFVFTRELPENPFGKWTKSRLQPDTEFANDIKTHLLSCGKYIAAKDIVNYLNDPEVQRTHGLKKSISAATSKRWMHKLGYRFVRNHRGQYVDGHERDDVVCYRQSIFLPKWYSFEERMRAYGNESSDESIPHNPSQRPVVVWFHDESIFYAHDRRKSRWVAQDESPTPYAKGEGHSLMVADFVSADYGWLRSKDGKRSARVIFRPGKNRDGYFDNDDIIKQAEVAIEILKTDYPDEDHVFVYDNATTHMKRPPEAPSAKKMPKNTPKDMLHNWGVEVTSKDSNGRTIFRPDGKPWKERVPMGPGKFKDGTSQSFYFPVGHPKAGLFKGMAEILKERGYGDWSKVRYECKGFHCDPALKGDCCCRQKLFNEPDFTNGKSYLELACEKAGFQVLFLPKFHCELNFIEQCWGRAKWHYRLLPESSKEEDLERNMIQSLEMIEIEEIRRFARRSRRFMDGYHKGLDGKAAAWASKKYRGHRVLPDTILQMYNDENHG</sequence>
<reference evidence="2 3" key="1">
    <citation type="journal article" date="2019" name="Nat. Ecol. Evol.">
        <title>Megaphylogeny resolves global patterns of mushroom evolution.</title>
        <authorList>
            <person name="Varga T."/>
            <person name="Krizsan K."/>
            <person name="Foldi C."/>
            <person name="Dima B."/>
            <person name="Sanchez-Garcia M."/>
            <person name="Sanchez-Ramirez S."/>
            <person name="Szollosi G.J."/>
            <person name="Szarkandi J.G."/>
            <person name="Papp V."/>
            <person name="Albert L."/>
            <person name="Andreopoulos W."/>
            <person name="Angelini C."/>
            <person name="Antonin V."/>
            <person name="Barry K.W."/>
            <person name="Bougher N.L."/>
            <person name="Buchanan P."/>
            <person name="Buyck B."/>
            <person name="Bense V."/>
            <person name="Catcheside P."/>
            <person name="Chovatia M."/>
            <person name="Cooper J."/>
            <person name="Damon W."/>
            <person name="Desjardin D."/>
            <person name="Finy P."/>
            <person name="Geml J."/>
            <person name="Haridas S."/>
            <person name="Hughes K."/>
            <person name="Justo A."/>
            <person name="Karasinski D."/>
            <person name="Kautmanova I."/>
            <person name="Kiss B."/>
            <person name="Kocsube S."/>
            <person name="Kotiranta H."/>
            <person name="LaButti K.M."/>
            <person name="Lechner B.E."/>
            <person name="Liimatainen K."/>
            <person name="Lipzen A."/>
            <person name="Lukacs Z."/>
            <person name="Mihaltcheva S."/>
            <person name="Morgado L.N."/>
            <person name="Niskanen T."/>
            <person name="Noordeloos M.E."/>
            <person name="Ohm R.A."/>
            <person name="Ortiz-Santana B."/>
            <person name="Ovrebo C."/>
            <person name="Racz N."/>
            <person name="Riley R."/>
            <person name="Savchenko A."/>
            <person name="Shiryaev A."/>
            <person name="Soop K."/>
            <person name="Spirin V."/>
            <person name="Szebenyi C."/>
            <person name="Tomsovsky M."/>
            <person name="Tulloss R.E."/>
            <person name="Uehling J."/>
            <person name="Grigoriev I.V."/>
            <person name="Vagvolgyi C."/>
            <person name="Papp T."/>
            <person name="Martin F.M."/>
            <person name="Miettinen O."/>
            <person name="Hibbett D.S."/>
            <person name="Nagy L.G."/>
        </authorList>
    </citation>
    <scope>NUCLEOTIDE SEQUENCE [LARGE SCALE GENOMIC DNA]</scope>
    <source>
        <strain evidence="2 3">CBS 962.96</strain>
    </source>
</reference>
<feature type="region of interest" description="Disordered" evidence="1">
    <location>
        <begin position="316"/>
        <end position="335"/>
    </location>
</feature>
<evidence type="ECO:0008006" key="4">
    <source>
        <dbReference type="Google" id="ProtNLM"/>
    </source>
</evidence>
<evidence type="ECO:0000256" key="1">
    <source>
        <dbReference type="SAM" id="MobiDB-lite"/>
    </source>
</evidence>
<name>A0A4S8MHN6_DENBC</name>
<dbReference type="InterPro" id="IPR036397">
    <property type="entry name" value="RNaseH_sf"/>
</dbReference>
<evidence type="ECO:0000313" key="2">
    <source>
        <dbReference type="EMBL" id="THV01839.1"/>
    </source>
</evidence>
<dbReference type="Gene3D" id="3.30.420.10">
    <property type="entry name" value="Ribonuclease H-like superfamily/Ribonuclease H"/>
    <property type="match status" value="1"/>
</dbReference>
<dbReference type="Proteomes" id="UP000297245">
    <property type="component" value="Unassembled WGS sequence"/>
</dbReference>
<dbReference type="GO" id="GO:0003676">
    <property type="term" value="F:nucleic acid binding"/>
    <property type="evidence" value="ECO:0007669"/>
    <property type="project" value="InterPro"/>
</dbReference>
<dbReference type="PANTHER" id="PTHR35871">
    <property type="entry name" value="EXPRESSED PROTEIN"/>
    <property type="match status" value="1"/>
</dbReference>
<feature type="compositionally biased region" description="Basic and acidic residues" evidence="1">
    <location>
        <begin position="316"/>
        <end position="334"/>
    </location>
</feature>
<evidence type="ECO:0000313" key="3">
    <source>
        <dbReference type="Proteomes" id="UP000297245"/>
    </source>
</evidence>
<dbReference type="PANTHER" id="PTHR35871:SF1">
    <property type="entry name" value="CXC1-LIKE CYSTEINE CLUSTER ASSOCIATED WITH KDZ TRANSPOSASES DOMAIN-CONTAINING PROTEIN"/>
    <property type="match status" value="1"/>
</dbReference>
<dbReference type="AlphaFoldDB" id="A0A4S8MHN6"/>
<dbReference type="OrthoDB" id="10044727at2759"/>
<accession>A0A4S8MHN6</accession>
<organism evidence="2 3">
    <name type="scientific">Dendrothele bispora (strain CBS 962.96)</name>
    <dbReference type="NCBI Taxonomy" id="1314807"/>
    <lineage>
        <taxon>Eukaryota</taxon>
        <taxon>Fungi</taxon>
        <taxon>Dikarya</taxon>
        <taxon>Basidiomycota</taxon>
        <taxon>Agaricomycotina</taxon>
        <taxon>Agaricomycetes</taxon>
        <taxon>Agaricomycetidae</taxon>
        <taxon>Agaricales</taxon>
        <taxon>Agaricales incertae sedis</taxon>
        <taxon>Dendrothele</taxon>
    </lineage>
</organism>
<dbReference type="EMBL" id="ML179084">
    <property type="protein sequence ID" value="THV01839.1"/>
    <property type="molecule type" value="Genomic_DNA"/>
</dbReference>
<keyword evidence="3" id="KW-1185">Reference proteome</keyword>
<proteinExistence type="predicted"/>